<dbReference type="PANTHER" id="PTHR14199:SF29">
    <property type="entry name" value="NEUROBLASTOMA BREAKPOINT FAMILY MEMBER 4-RELATED"/>
    <property type="match status" value="1"/>
</dbReference>
<evidence type="ECO:0000313" key="4">
    <source>
        <dbReference type="Proteomes" id="UP001652581"/>
    </source>
</evidence>
<feature type="compositionally biased region" description="Acidic residues" evidence="2">
    <location>
        <begin position="177"/>
        <end position="194"/>
    </location>
</feature>
<feature type="compositionally biased region" description="Acidic residues" evidence="2">
    <location>
        <begin position="547"/>
        <end position="559"/>
    </location>
</feature>
<dbReference type="InterPro" id="IPR010630">
    <property type="entry name" value="Olduvai_dom"/>
</dbReference>
<protein>
    <submittedName>
        <fullName evidence="5">NBPF family member NBPF4-like isoform X2</fullName>
    </submittedName>
</protein>
<dbReference type="Pfam" id="PF06758">
    <property type="entry name" value="Olduvai"/>
    <property type="match status" value="4"/>
</dbReference>
<feature type="region of interest" description="Disordered" evidence="2">
    <location>
        <begin position="170"/>
        <end position="194"/>
    </location>
</feature>
<accession>A0ABM5DT73</accession>
<reference evidence="5" key="1">
    <citation type="submission" date="2025-08" db="UniProtKB">
        <authorList>
            <consortium name="RefSeq"/>
        </authorList>
    </citation>
    <scope>IDENTIFICATION</scope>
</reference>
<dbReference type="PROSITE" id="PS51316">
    <property type="entry name" value="ODV"/>
    <property type="match status" value="2"/>
</dbReference>
<keyword evidence="4" id="KW-1185">Reference proteome</keyword>
<dbReference type="RefSeq" id="XP_072824102.1">
    <property type="nucleotide sequence ID" value="XM_072968001.1"/>
</dbReference>
<proteinExistence type="inferred from homology"/>
<evidence type="ECO:0000259" key="3">
    <source>
        <dbReference type="PROSITE" id="PS51316"/>
    </source>
</evidence>
<feature type="domain" description="Olduvai" evidence="3">
    <location>
        <begin position="542"/>
        <end position="617"/>
    </location>
</feature>
<evidence type="ECO:0000313" key="5">
    <source>
        <dbReference type="RefSeq" id="XP_072824102.1"/>
    </source>
</evidence>
<evidence type="ECO:0000256" key="2">
    <source>
        <dbReference type="SAM" id="MobiDB-lite"/>
    </source>
</evidence>
<dbReference type="Proteomes" id="UP001652581">
    <property type="component" value="Chromosome 9"/>
</dbReference>
<feature type="domain" description="Olduvai" evidence="3">
    <location>
        <begin position="441"/>
        <end position="533"/>
    </location>
</feature>
<evidence type="ECO:0000256" key="1">
    <source>
        <dbReference type="ARBA" id="ARBA00038417"/>
    </source>
</evidence>
<name>A0ABM5DT73_VICPA</name>
<organism evidence="4 5">
    <name type="scientific">Vicugna pacos</name>
    <name type="common">Alpaca</name>
    <name type="synonym">Lama pacos</name>
    <dbReference type="NCBI Taxonomy" id="30538"/>
    <lineage>
        <taxon>Eukaryota</taxon>
        <taxon>Metazoa</taxon>
        <taxon>Chordata</taxon>
        <taxon>Craniata</taxon>
        <taxon>Vertebrata</taxon>
        <taxon>Euteleostomi</taxon>
        <taxon>Mammalia</taxon>
        <taxon>Eutheria</taxon>
        <taxon>Laurasiatheria</taxon>
        <taxon>Artiodactyla</taxon>
        <taxon>Tylopoda</taxon>
        <taxon>Camelidae</taxon>
        <taxon>Vicugna</taxon>
    </lineage>
</organism>
<sequence length="738" mass="82140">MAGSLGPSCGPRAELTVLEINQELHLELTKQKQDFRDLTQKFLVCQATTYCLANQLQKYECEEYKDIIESVLGEKLQFRVVKLAEQLAEKLAEKPALADERFREYDTLIRSQARELTQLRQKLRDGREDSVLLIQQLRDVLTHNDLDNNPGQGFREQLTKGRRLAERLARKLSPEIHEDEEDELEEETLTPSTEQEELEEELLQECQDECVLNPSVLQEGSDCNRLDGEGNLPIDEEKVGRALHVAGACSHVTEDQIPADLPENQNECDEATGQEPVSASMELEAFEKEDVLQESQDECVLNPSVLQEGPDCNQLDSEGSLPFDEEKVSHATDVAGACSHVAEDQIPTDLPENQNECDEAAGQEPVSTSMDLLEVQNDDVLQESQDECVLAPSIHQEGSDCYEKYSDGKFAFPEEKVICALEVACGSSHVKADEIGADFPENQNDQDGLKGAEPVICRLSTELPQMVEDDIPRHSLEEYYLTYLALPDLSDSFWPYRSAAIYSFEGLELSYARDVTKNHPVVEEEEEQDHIYSSAPDPRRLSSEQPVVEENEGPQDSLDECYLTSSVGHDLSDSCSPDRGASFPWDQQGVFSALAVDADSWEDRPQGPLSFQGSEMQASQAHLQTSSQVTHHLQLQRDQQFDCGDGNARLGLPSTVWGCTANTEFGDQGLPLQELGLDASIGIKIPPKVEGEGSAASQHECQVSSNSNASSVLKQKVLRRKLLRSKWRIACRFPGLQA</sequence>
<dbReference type="SMART" id="SM01148">
    <property type="entry name" value="DUF1220"/>
    <property type="match status" value="5"/>
</dbReference>
<gene>
    <name evidence="5" type="primary">LOC140698257</name>
</gene>
<feature type="region of interest" description="Disordered" evidence="2">
    <location>
        <begin position="521"/>
        <end position="560"/>
    </location>
</feature>
<dbReference type="InterPro" id="IPR055306">
    <property type="entry name" value="NBPF"/>
</dbReference>
<dbReference type="GeneID" id="140698257"/>
<comment type="similarity">
    <text evidence="1">Belongs to the NBPF family.</text>
</comment>
<dbReference type="PANTHER" id="PTHR14199">
    <property type="entry name" value="NEUROBLASTOMA BREAKPOINT FAMILY MEMBER 6-LIKE PROTEIN"/>
    <property type="match status" value="1"/>
</dbReference>